<dbReference type="InterPro" id="IPR001387">
    <property type="entry name" value="Cro/C1-type_HTH"/>
</dbReference>
<dbReference type="Gene3D" id="1.10.260.40">
    <property type="entry name" value="lambda repressor-like DNA-binding domains"/>
    <property type="match status" value="1"/>
</dbReference>
<dbReference type="Pfam" id="PF01381">
    <property type="entry name" value="HTH_3"/>
    <property type="match status" value="1"/>
</dbReference>
<dbReference type="RefSeq" id="WP_382401222.1">
    <property type="nucleotide sequence ID" value="NZ_JBHTNH010000028.1"/>
</dbReference>
<feature type="domain" description="HTH cro/C1-type" evidence="1">
    <location>
        <begin position="10"/>
        <end position="64"/>
    </location>
</feature>
<evidence type="ECO:0000259" key="1">
    <source>
        <dbReference type="PROSITE" id="PS50943"/>
    </source>
</evidence>
<dbReference type="CDD" id="cd00093">
    <property type="entry name" value="HTH_XRE"/>
    <property type="match status" value="1"/>
</dbReference>
<keyword evidence="3" id="KW-1185">Reference proteome</keyword>
<reference evidence="3" key="1">
    <citation type="journal article" date="2019" name="Int. J. Syst. Evol. Microbiol.">
        <title>The Global Catalogue of Microorganisms (GCM) 10K type strain sequencing project: providing services to taxonomists for standard genome sequencing and annotation.</title>
        <authorList>
            <consortium name="The Broad Institute Genomics Platform"/>
            <consortium name="The Broad Institute Genome Sequencing Center for Infectious Disease"/>
            <person name="Wu L."/>
            <person name="Ma J."/>
        </authorList>
    </citation>
    <scope>NUCLEOTIDE SEQUENCE [LARGE SCALE GENOMIC DNA]</scope>
    <source>
        <strain evidence="3">CCUG 54822</strain>
    </source>
</reference>
<evidence type="ECO:0000313" key="3">
    <source>
        <dbReference type="Proteomes" id="UP001597178"/>
    </source>
</evidence>
<name>A0ABW3ZWC0_9BACI</name>
<comment type="caution">
    <text evidence="2">The sequence shown here is derived from an EMBL/GenBank/DDBJ whole genome shotgun (WGS) entry which is preliminary data.</text>
</comment>
<accession>A0ABW3ZWC0</accession>
<evidence type="ECO:0000313" key="2">
    <source>
        <dbReference type="EMBL" id="MFD1362554.1"/>
    </source>
</evidence>
<dbReference type="SMART" id="SM00530">
    <property type="entry name" value="HTH_XRE"/>
    <property type="match status" value="1"/>
</dbReference>
<sequence>MDRERLGRRIKAFRKLKGYTQIGLAKELGIPIIKLGNVERGTQGATDDLLDQIAGRLGISKLELTDSDPGKRRRNS</sequence>
<protein>
    <submittedName>
        <fullName evidence="2">Helix-turn-helix domain-containing protein</fullName>
    </submittedName>
</protein>
<dbReference type="Proteomes" id="UP001597178">
    <property type="component" value="Unassembled WGS sequence"/>
</dbReference>
<organism evidence="2 3">
    <name type="scientific">Lentibacillus salinarum</name>
    <dbReference type="NCBI Taxonomy" id="446820"/>
    <lineage>
        <taxon>Bacteria</taxon>
        <taxon>Bacillati</taxon>
        <taxon>Bacillota</taxon>
        <taxon>Bacilli</taxon>
        <taxon>Bacillales</taxon>
        <taxon>Bacillaceae</taxon>
        <taxon>Lentibacillus</taxon>
    </lineage>
</organism>
<gene>
    <name evidence="2" type="ORF">ACFQ4A_12895</name>
</gene>
<proteinExistence type="predicted"/>
<dbReference type="SUPFAM" id="SSF47413">
    <property type="entry name" value="lambda repressor-like DNA-binding domains"/>
    <property type="match status" value="1"/>
</dbReference>
<dbReference type="PROSITE" id="PS50943">
    <property type="entry name" value="HTH_CROC1"/>
    <property type="match status" value="1"/>
</dbReference>
<dbReference type="EMBL" id="JBHTNH010000028">
    <property type="protein sequence ID" value="MFD1362554.1"/>
    <property type="molecule type" value="Genomic_DNA"/>
</dbReference>
<dbReference type="InterPro" id="IPR010982">
    <property type="entry name" value="Lambda_DNA-bd_dom_sf"/>
</dbReference>